<keyword evidence="2" id="KW-1185">Reference proteome</keyword>
<dbReference type="EMBL" id="JACJIQ010000011">
    <property type="protein sequence ID" value="MBA9078118.1"/>
    <property type="molecule type" value="Genomic_DNA"/>
</dbReference>
<organism evidence="1 2">
    <name type="scientific">Rufibacter quisquiliarum</name>
    <dbReference type="NCBI Taxonomy" id="1549639"/>
    <lineage>
        <taxon>Bacteria</taxon>
        <taxon>Pseudomonadati</taxon>
        <taxon>Bacteroidota</taxon>
        <taxon>Cytophagia</taxon>
        <taxon>Cytophagales</taxon>
        <taxon>Hymenobacteraceae</taxon>
        <taxon>Rufibacter</taxon>
    </lineage>
</organism>
<sequence>MPLQHQTHSKGNSELRIPASAEATSKAAAAADCSFLPQQNKQQSQRPLIALHHSQKILKAENLFLACFLKNSLKTELLYAQQKLLTGNT</sequence>
<dbReference type="Proteomes" id="UP000563094">
    <property type="component" value="Unassembled WGS sequence"/>
</dbReference>
<name>A0A839GUM0_9BACT</name>
<reference evidence="1 2" key="1">
    <citation type="submission" date="2020-08" db="EMBL/GenBank/DDBJ databases">
        <title>Genomic Encyclopedia of Type Strains, Phase IV (KMG-IV): sequencing the most valuable type-strain genomes for metagenomic binning, comparative biology and taxonomic classification.</title>
        <authorList>
            <person name="Goeker M."/>
        </authorList>
    </citation>
    <scope>NUCLEOTIDE SEQUENCE [LARGE SCALE GENOMIC DNA]</scope>
    <source>
        <strain evidence="1 2">DSM 29854</strain>
    </source>
</reference>
<dbReference type="RefSeq" id="WP_182513424.1">
    <property type="nucleotide sequence ID" value="NZ_JACJIQ010000011.1"/>
</dbReference>
<proteinExistence type="predicted"/>
<comment type="caution">
    <text evidence="1">The sequence shown here is derived from an EMBL/GenBank/DDBJ whole genome shotgun (WGS) entry which is preliminary data.</text>
</comment>
<gene>
    <name evidence="1" type="ORF">FHS90_002842</name>
</gene>
<accession>A0A839GUM0</accession>
<evidence type="ECO:0000313" key="2">
    <source>
        <dbReference type="Proteomes" id="UP000563094"/>
    </source>
</evidence>
<dbReference type="AlphaFoldDB" id="A0A839GUM0"/>
<protein>
    <submittedName>
        <fullName evidence="1">Uncharacterized protein</fullName>
    </submittedName>
</protein>
<evidence type="ECO:0000313" key="1">
    <source>
        <dbReference type="EMBL" id="MBA9078118.1"/>
    </source>
</evidence>